<dbReference type="Proteomes" id="UP000183832">
    <property type="component" value="Unassembled WGS sequence"/>
</dbReference>
<evidence type="ECO:0000313" key="2">
    <source>
        <dbReference type="Proteomes" id="UP000183832"/>
    </source>
</evidence>
<proteinExistence type="predicted"/>
<gene>
    <name evidence="1" type="ORF">CLUMA_CG017704</name>
</gene>
<accession>A0A1J1IWP6</accession>
<sequence>MLEETSEIHLNRRNNENMCHSRLLCFQHMSSVAMAKPPKAINKERSLLHVYSTGDDGESSDYIKIVGI</sequence>
<organism evidence="1 2">
    <name type="scientific">Clunio marinus</name>
    <dbReference type="NCBI Taxonomy" id="568069"/>
    <lineage>
        <taxon>Eukaryota</taxon>
        <taxon>Metazoa</taxon>
        <taxon>Ecdysozoa</taxon>
        <taxon>Arthropoda</taxon>
        <taxon>Hexapoda</taxon>
        <taxon>Insecta</taxon>
        <taxon>Pterygota</taxon>
        <taxon>Neoptera</taxon>
        <taxon>Endopterygota</taxon>
        <taxon>Diptera</taxon>
        <taxon>Nematocera</taxon>
        <taxon>Chironomoidea</taxon>
        <taxon>Chironomidae</taxon>
        <taxon>Clunio</taxon>
    </lineage>
</organism>
<dbReference type="AlphaFoldDB" id="A0A1J1IWP6"/>
<evidence type="ECO:0000313" key="1">
    <source>
        <dbReference type="EMBL" id="CRL04637.1"/>
    </source>
</evidence>
<dbReference type="EMBL" id="CVRI01000063">
    <property type="protein sequence ID" value="CRL04637.1"/>
    <property type="molecule type" value="Genomic_DNA"/>
</dbReference>
<name>A0A1J1IWP6_9DIPT</name>
<keyword evidence="2" id="KW-1185">Reference proteome</keyword>
<protein>
    <submittedName>
        <fullName evidence="1">CLUMA_CG017704, isoform A</fullName>
    </submittedName>
</protein>
<reference evidence="1 2" key="1">
    <citation type="submission" date="2015-04" db="EMBL/GenBank/DDBJ databases">
        <authorList>
            <person name="Syromyatnikov M.Y."/>
            <person name="Popov V.N."/>
        </authorList>
    </citation>
    <scope>NUCLEOTIDE SEQUENCE [LARGE SCALE GENOMIC DNA]</scope>
</reference>